<evidence type="ECO:0000313" key="4">
    <source>
        <dbReference type="Proteomes" id="UP000319931"/>
    </source>
</evidence>
<comment type="caution">
    <text evidence="3">The sequence shown here is derived from an EMBL/GenBank/DDBJ whole genome shotgun (WGS) entry which is preliminary data.</text>
</comment>
<keyword evidence="4" id="KW-1185">Reference proteome</keyword>
<dbReference type="Pfam" id="PF09835">
    <property type="entry name" value="DUF2062"/>
    <property type="match status" value="1"/>
</dbReference>
<evidence type="ECO:0000259" key="2">
    <source>
        <dbReference type="Pfam" id="PF09835"/>
    </source>
</evidence>
<dbReference type="InterPro" id="IPR018639">
    <property type="entry name" value="DUF2062"/>
</dbReference>
<proteinExistence type="predicted"/>
<dbReference type="RefSeq" id="WP_140849027.1">
    <property type="nucleotide sequence ID" value="NZ_RCZC01000002.1"/>
</dbReference>
<dbReference type="Proteomes" id="UP000319931">
    <property type="component" value="Unassembled WGS sequence"/>
</dbReference>
<dbReference type="PANTHER" id="PTHR40547:SF1">
    <property type="entry name" value="SLL0298 PROTEIN"/>
    <property type="match status" value="1"/>
</dbReference>
<feature type="transmembrane region" description="Helical" evidence="1">
    <location>
        <begin position="59"/>
        <end position="82"/>
    </location>
</feature>
<feature type="transmembrane region" description="Helical" evidence="1">
    <location>
        <begin position="152"/>
        <end position="174"/>
    </location>
</feature>
<keyword evidence="1" id="KW-0812">Transmembrane</keyword>
<keyword evidence="1" id="KW-1133">Transmembrane helix</keyword>
<dbReference type="OrthoDB" id="7390525at2"/>
<dbReference type="AlphaFoldDB" id="A0A502FXV3"/>
<evidence type="ECO:0000256" key="1">
    <source>
        <dbReference type="SAM" id="Phobius"/>
    </source>
</evidence>
<dbReference type="PANTHER" id="PTHR40547">
    <property type="entry name" value="SLL0298 PROTEIN"/>
    <property type="match status" value="1"/>
</dbReference>
<evidence type="ECO:0000313" key="3">
    <source>
        <dbReference type="EMBL" id="TPG54170.1"/>
    </source>
</evidence>
<protein>
    <submittedName>
        <fullName evidence="3">DUF2062 domain-containing protein</fullName>
    </submittedName>
</protein>
<gene>
    <name evidence="3" type="ORF">EAH76_05615</name>
</gene>
<organism evidence="3 4">
    <name type="scientific">Sphingomonas glacialis</name>
    <dbReference type="NCBI Taxonomy" id="658225"/>
    <lineage>
        <taxon>Bacteria</taxon>
        <taxon>Pseudomonadati</taxon>
        <taxon>Pseudomonadota</taxon>
        <taxon>Alphaproteobacteria</taxon>
        <taxon>Sphingomonadales</taxon>
        <taxon>Sphingomonadaceae</taxon>
        <taxon>Sphingomonas</taxon>
    </lineage>
</organism>
<accession>A0A502FXV3</accession>
<sequence>MADRVAPRSGPVSRAAGWARGHVPTRDSIEANRYLRPVAHRILAPSLWRFTRRSVPRGVALGLFTGILFPFAHMPLAALTALPVRANVPVAVGTTLLHNPLTTVPLFWSAYEIGHWVLRLDRDVPGAPIASNVQANASWLHWLVSHGGPATIVGLVILAIGLSIAGHAVASLVWRFRIARKWRARAHREGPTRTI</sequence>
<keyword evidence="1" id="KW-0472">Membrane</keyword>
<dbReference type="EMBL" id="RCZC01000002">
    <property type="protein sequence ID" value="TPG54170.1"/>
    <property type="molecule type" value="Genomic_DNA"/>
</dbReference>
<reference evidence="3 4" key="1">
    <citation type="journal article" date="2019" name="Environ. Microbiol.">
        <title>Species interactions and distinct microbial communities in high Arctic permafrost affected cryosols are associated with the CH4 and CO2 gas fluxes.</title>
        <authorList>
            <person name="Altshuler I."/>
            <person name="Hamel J."/>
            <person name="Turney S."/>
            <person name="Magnuson E."/>
            <person name="Levesque R."/>
            <person name="Greer C."/>
            <person name="Whyte L.G."/>
        </authorList>
    </citation>
    <scope>NUCLEOTIDE SEQUENCE [LARGE SCALE GENOMIC DNA]</scope>
    <source>
        <strain evidence="3 4">E6.1</strain>
    </source>
</reference>
<name>A0A502FXV3_9SPHN</name>
<feature type="domain" description="DUF2062" evidence="2">
    <location>
        <begin position="35"/>
        <end position="183"/>
    </location>
</feature>